<evidence type="ECO:0000256" key="6">
    <source>
        <dbReference type="ARBA" id="ARBA00022782"/>
    </source>
</evidence>
<dbReference type="FunFam" id="1.10.30.10:FF:000002">
    <property type="entry name" value="transcription factor Sox-2"/>
    <property type="match status" value="1"/>
</dbReference>
<keyword evidence="8 16" id="KW-0726">Sexual differentiation</keyword>
<evidence type="ECO:0000256" key="15">
    <source>
        <dbReference type="ARBA" id="ARBA00045821"/>
    </source>
</evidence>
<dbReference type="GO" id="GO:0030238">
    <property type="term" value="P:male sex determination"/>
    <property type="evidence" value="ECO:0007669"/>
    <property type="project" value="InterPro"/>
</dbReference>
<feature type="region of interest" description="Disordered" evidence="18">
    <location>
        <begin position="111"/>
        <end position="137"/>
    </location>
</feature>
<evidence type="ECO:0000256" key="7">
    <source>
        <dbReference type="ARBA" id="ARBA00022860"/>
    </source>
</evidence>
<evidence type="ECO:0000256" key="3">
    <source>
        <dbReference type="ARBA" id="ARBA00005998"/>
    </source>
</evidence>
<evidence type="ECO:0000256" key="4">
    <source>
        <dbReference type="ARBA" id="ARBA00019052"/>
    </source>
</evidence>
<keyword evidence="5" id="KW-0963">Cytoplasm</keyword>
<evidence type="ECO:0000313" key="21">
    <source>
        <dbReference type="Proteomes" id="UP000700334"/>
    </source>
</evidence>
<dbReference type="GO" id="GO:0007548">
    <property type="term" value="P:sex differentiation"/>
    <property type="evidence" value="ECO:0007669"/>
    <property type="project" value="UniProtKB-KW"/>
</dbReference>
<dbReference type="SUPFAM" id="SSF47095">
    <property type="entry name" value="HMG-box"/>
    <property type="match status" value="1"/>
</dbReference>
<evidence type="ECO:0000256" key="13">
    <source>
        <dbReference type="ARBA" id="ARBA00023242"/>
    </source>
</evidence>
<sequence length="230" mass="27036">MFSDDFYPGVQQENVLAFRKTSCMLWTDNPVSNFQCETAGKGKESGQERVKRPMNAFMVWSRDQRRKMALENPQMRNSEISKRLGYQWKMLTESEKWPYFEEAQRLQAAHRQKYPGYKYRPRPKLGKPQQRDQSVPTESSAAVLSLVQVDEKCCTFAYSSGCTAVTHSRMEHLLNHRQSMNTDNSQMEQELHRHCTNLPEGRLTPFIQTYPSIPFHHNLRPAFSHVYFQY</sequence>
<dbReference type="OrthoDB" id="6247875at2759"/>
<keyword evidence="7" id="KW-0112">Calmodulin-binding</keyword>
<keyword evidence="10 16" id="KW-0238">DNA-binding</keyword>
<dbReference type="GO" id="GO:0016607">
    <property type="term" value="C:nuclear speck"/>
    <property type="evidence" value="ECO:0007669"/>
    <property type="project" value="UniProtKB-SubCell"/>
</dbReference>
<evidence type="ECO:0000256" key="14">
    <source>
        <dbReference type="ARBA" id="ARBA00024048"/>
    </source>
</evidence>
<evidence type="ECO:0000256" key="16">
    <source>
        <dbReference type="PIRNR" id="PIRNR037653"/>
    </source>
</evidence>
<dbReference type="GO" id="GO:0005737">
    <property type="term" value="C:cytoplasm"/>
    <property type="evidence" value="ECO:0007669"/>
    <property type="project" value="UniProtKB-SubCell"/>
</dbReference>
<feature type="compositionally biased region" description="Basic residues" evidence="18">
    <location>
        <begin position="111"/>
        <end position="125"/>
    </location>
</feature>
<protein>
    <recommendedName>
        <fullName evidence="4 16">Sex-determining region Y protein</fullName>
    </recommendedName>
</protein>
<keyword evidence="13 16" id="KW-0539">Nucleus</keyword>
<dbReference type="Gene3D" id="1.10.30.10">
    <property type="entry name" value="High mobility group box domain"/>
    <property type="match status" value="1"/>
</dbReference>
<dbReference type="PANTHER" id="PTHR10270">
    <property type="entry name" value="SOX TRANSCRIPTION FACTOR"/>
    <property type="match status" value="1"/>
</dbReference>
<evidence type="ECO:0000256" key="5">
    <source>
        <dbReference type="ARBA" id="ARBA00022490"/>
    </source>
</evidence>
<comment type="function">
    <text evidence="15">Transcriptional regulator that controls a genetic switch in male development. It is necessary and sufficient for initiating male sex determination by directing the development of supporting cell precursors (pre-Sertoli cells) as Sertoli rather than granulosa cells. Involved in different aspects of gene regulation including promoter activation or repression. Binds to the DNA consensus sequence 5'-[AT]AACAA[AT]-3'. SRY HMG box recognizes DNA by partial intercalation in the minor groove and promotes DNA bending. Also involved in pre-mRNA splicing. In male adult brain involved in the maintenance of motor functions of dopaminergic neurons.</text>
</comment>
<comment type="similarity">
    <text evidence="3 16">Belongs to the SRY family.</text>
</comment>
<comment type="subunit">
    <text evidence="14">Interacts with CALM, EP300, HDAC3, KPNB1, ZNF208 isoform KRAB-O, PARP1, SLC9A3R2 and WT1. The interaction with EP300 modulates its DNA-binding activity. The interaction with KPNB1 is sensitive to dissociation by Ran in the GTP-bound form. Interaction with PARP1 impaired its DNA-binding activity.</text>
</comment>
<reference evidence="20" key="1">
    <citation type="journal article" date="2021" name="Evol. Appl.">
        <title>The genome of the Pyrenean desman and the effects of bottlenecks and inbreeding on the genomic landscape of an endangered species.</title>
        <authorList>
            <person name="Escoda L."/>
            <person name="Castresana J."/>
        </authorList>
    </citation>
    <scope>NUCLEOTIDE SEQUENCE</scope>
    <source>
        <strain evidence="20">IBE-C5619</strain>
    </source>
</reference>
<keyword evidence="11 16" id="KW-0010">Activator</keyword>
<evidence type="ECO:0000256" key="2">
    <source>
        <dbReference type="ARBA" id="ARBA00004496"/>
    </source>
</evidence>
<dbReference type="Pfam" id="PF00505">
    <property type="entry name" value="HMG_box"/>
    <property type="match status" value="1"/>
</dbReference>
<feature type="domain" description="HMG box" evidence="19">
    <location>
        <begin position="50"/>
        <end position="118"/>
    </location>
</feature>
<gene>
    <name evidence="20" type="ORF">J0S82_006246</name>
</gene>
<evidence type="ECO:0000256" key="9">
    <source>
        <dbReference type="ARBA" id="ARBA00023015"/>
    </source>
</evidence>
<dbReference type="GO" id="GO:0005516">
    <property type="term" value="F:calmodulin binding"/>
    <property type="evidence" value="ECO:0007669"/>
    <property type="project" value="UniProtKB-KW"/>
</dbReference>
<evidence type="ECO:0000256" key="12">
    <source>
        <dbReference type="ARBA" id="ARBA00023163"/>
    </source>
</evidence>
<evidence type="ECO:0000256" key="18">
    <source>
        <dbReference type="SAM" id="MobiDB-lite"/>
    </source>
</evidence>
<dbReference type="PIRSF" id="PIRSF037653">
    <property type="entry name" value="SRY"/>
    <property type="match status" value="1"/>
</dbReference>
<evidence type="ECO:0000256" key="8">
    <source>
        <dbReference type="ARBA" id="ARBA00022928"/>
    </source>
</evidence>
<organism evidence="20 21">
    <name type="scientific">Galemys pyrenaicus</name>
    <name type="common">Iberian desman</name>
    <name type="synonym">Pyrenean desman</name>
    <dbReference type="NCBI Taxonomy" id="202257"/>
    <lineage>
        <taxon>Eukaryota</taxon>
        <taxon>Metazoa</taxon>
        <taxon>Chordata</taxon>
        <taxon>Craniata</taxon>
        <taxon>Vertebrata</taxon>
        <taxon>Euteleostomi</taxon>
        <taxon>Mammalia</taxon>
        <taxon>Eutheria</taxon>
        <taxon>Laurasiatheria</taxon>
        <taxon>Eulipotyphla</taxon>
        <taxon>Talpidae</taxon>
        <taxon>Galemys</taxon>
    </lineage>
</organism>
<accession>A0A8J6AMR5</accession>
<dbReference type="InterPro" id="IPR050140">
    <property type="entry name" value="SRY-related_HMG-box_TF-like"/>
</dbReference>
<dbReference type="EMBL" id="JAGFMF010011491">
    <property type="protein sequence ID" value="KAG8521145.1"/>
    <property type="molecule type" value="Genomic_DNA"/>
</dbReference>
<keyword evidence="21" id="KW-1185">Reference proteome</keyword>
<evidence type="ECO:0000256" key="17">
    <source>
        <dbReference type="PROSITE-ProRule" id="PRU00267"/>
    </source>
</evidence>
<feature type="DNA-binding region" description="HMG box" evidence="17">
    <location>
        <begin position="50"/>
        <end position="118"/>
    </location>
</feature>
<dbReference type="InterPro" id="IPR009071">
    <property type="entry name" value="HMG_box_dom"/>
</dbReference>
<dbReference type="InterPro" id="IPR017253">
    <property type="entry name" value="SRY"/>
</dbReference>
<keyword evidence="6 16" id="KW-0221">Differentiation</keyword>
<keyword evidence="9 16" id="KW-0805">Transcription regulation</keyword>
<proteinExistence type="inferred from homology"/>
<evidence type="ECO:0000256" key="10">
    <source>
        <dbReference type="ARBA" id="ARBA00023125"/>
    </source>
</evidence>
<dbReference type="AlphaFoldDB" id="A0A8J6AMR5"/>
<dbReference type="GO" id="GO:0001228">
    <property type="term" value="F:DNA-binding transcription activator activity, RNA polymerase II-specific"/>
    <property type="evidence" value="ECO:0007669"/>
    <property type="project" value="TreeGrafter"/>
</dbReference>
<dbReference type="InterPro" id="IPR036910">
    <property type="entry name" value="HMG_box_dom_sf"/>
</dbReference>
<evidence type="ECO:0000256" key="1">
    <source>
        <dbReference type="ARBA" id="ARBA00004324"/>
    </source>
</evidence>
<comment type="subcellular location">
    <subcellularLocation>
        <location evidence="2">Cytoplasm</location>
    </subcellularLocation>
    <subcellularLocation>
        <location evidence="1">Nucleus speckle</location>
    </subcellularLocation>
</comment>
<name>A0A8J6AMR5_GALPY</name>
<dbReference type="GO" id="GO:0000978">
    <property type="term" value="F:RNA polymerase II cis-regulatory region sequence-specific DNA binding"/>
    <property type="evidence" value="ECO:0007669"/>
    <property type="project" value="TreeGrafter"/>
</dbReference>
<dbReference type="GO" id="GO:0030154">
    <property type="term" value="P:cell differentiation"/>
    <property type="evidence" value="ECO:0007669"/>
    <property type="project" value="UniProtKB-KW"/>
</dbReference>
<dbReference type="PROSITE" id="PS50118">
    <property type="entry name" value="HMG_BOX_2"/>
    <property type="match status" value="1"/>
</dbReference>
<evidence type="ECO:0000256" key="11">
    <source>
        <dbReference type="ARBA" id="ARBA00023159"/>
    </source>
</evidence>
<dbReference type="SMART" id="SM00398">
    <property type="entry name" value="HMG"/>
    <property type="match status" value="1"/>
</dbReference>
<dbReference type="PANTHER" id="PTHR10270:SF161">
    <property type="entry name" value="SEX-DETERMINING REGION Y PROTEIN"/>
    <property type="match status" value="1"/>
</dbReference>
<dbReference type="Proteomes" id="UP000700334">
    <property type="component" value="Unassembled WGS sequence"/>
</dbReference>
<comment type="caution">
    <text evidence="20">The sequence shown here is derived from an EMBL/GenBank/DDBJ whole genome shotgun (WGS) entry which is preliminary data.</text>
</comment>
<keyword evidence="12 16" id="KW-0804">Transcription</keyword>
<evidence type="ECO:0000259" key="19">
    <source>
        <dbReference type="PROSITE" id="PS50118"/>
    </source>
</evidence>
<dbReference type="CDD" id="cd22034">
    <property type="entry name" value="HMG-box_SoxA_SRY"/>
    <property type="match status" value="1"/>
</dbReference>
<evidence type="ECO:0000313" key="20">
    <source>
        <dbReference type="EMBL" id="KAG8521145.1"/>
    </source>
</evidence>